<accession>A0A3P7HYV8</accession>
<gene>
    <name evidence="2" type="ORF">SVUK_LOCUS1289</name>
</gene>
<evidence type="ECO:0000313" key="3">
    <source>
        <dbReference type="Proteomes" id="UP000270094"/>
    </source>
</evidence>
<proteinExistence type="predicted"/>
<evidence type="ECO:0000256" key="1">
    <source>
        <dbReference type="SAM" id="MobiDB-lite"/>
    </source>
</evidence>
<reference evidence="2 3" key="1">
    <citation type="submission" date="2018-11" db="EMBL/GenBank/DDBJ databases">
        <authorList>
            <consortium name="Pathogen Informatics"/>
        </authorList>
    </citation>
    <scope>NUCLEOTIDE SEQUENCE [LARGE SCALE GENOMIC DNA]</scope>
</reference>
<protein>
    <submittedName>
        <fullName evidence="2">Uncharacterized protein</fullName>
    </submittedName>
</protein>
<dbReference type="Proteomes" id="UP000270094">
    <property type="component" value="Unassembled WGS sequence"/>
</dbReference>
<organism evidence="2 3">
    <name type="scientific">Strongylus vulgaris</name>
    <name type="common">Blood worm</name>
    <dbReference type="NCBI Taxonomy" id="40348"/>
    <lineage>
        <taxon>Eukaryota</taxon>
        <taxon>Metazoa</taxon>
        <taxon>Ecdysozoa</taxon>
        <taxon>Nematoda</taxon>
        <taxon>Chromadorea</taxon>
        <taxon>Rhabditida</taxon>
        <taxon>Rhabditina</taxon>
        <taxon>Rhabditomorpha</taxon>
        <taxon>Strongyloidea</taxon>
        <taxon>Strongylidae</taxon>
        <taxon>Strongylus</taxon>
    </lineage>
</organism>
<feature type="region of interest" description="Disordered" evidence="1">
    <location>
        <begin position="156"/>
        <end position="184"/>
    </location>
</feature>
<dbReference type="EMBL" id="UYYB01002494">
    <property type="protein sequence ID" value="VDM66291.1"/>
    <property type="molecule type" value="Genomic_DNA"/>
</dbReference>
<dbReference type="OrthoDB" id="5867046at2759"/>
<name>A0A3P7HYV8_STRVU</name>
<sequence>MVLDPIFEGKKLKAGDWLFPDLFKGVEPIYVVKKIIALSPPLAYTSCFMNEIKVEFDCCAKCVRNLDDSKVIYEDRFLGNIVMSSEDYHKLRLMRMVCLLQFNHESPYQRPWTLVKFLRELAVDEEFPMLSFECSSSDSERRKNRPHRVSREGIGWERGNEIPYPPNRLDEPSSPESAHSTEDRYPPLEEALDIVGSLLGMREIYEVIERRSPWLLTRMHRFLLSQDEEANFRNAPYHDVSLKYLEDGEDVSAFFLTLSPADFNL</sequence>
<dbReference type="AlphaFoldDB" id="A0A3P7HYV8"/>
<evidence type="ECO:0000313" key="2">
    <source>
        <dbReference type="EMBL" id="VDM66291.1"/>
    </source>
</evidence>
<keyword evidence="3" id="KW-1185">Reference proteome</keyword>